<dbReference type="GO" id="GO:0009252">
    <property type="term" value="P:peptidoglycan biosynthetic process"/>
    <property type="evidence" value="ECO:0007669"/>
    <property type="project" value="UniProtKB-KW"/>
</dbReference>
<comment type="catalytic activity">
    <reaction evidence="12">
        <text>Preferential cleavage: (Ac)2-L-Lys-D-Ala-|-D-Ala. Also transpeptidation of peptidyl-alanyl moieties that are N-acyl substituents of D-alanine.</text>
        <dbReference type="EC" id="3.4.16.4"/>
    </reaction>
</comment>
<dbReference type="InterPro" id="IPR001264">
    <property type="entry name" value="Glyco_trans_51"/>
</dbReference>
<dbReference type="CDD" id="cd00063">
    <property type="entry name" value="FN3"/>
    <property type="match status" value="1"/>
</dbReference>
<evidence type="ECO:0000259" key="15">
    <source>
        <dbReference type="PROSITE" id="PS50853"/>
    </source>
</evidence>
<feature type="compositionally biased region" description="Polar residues" evidence="14">
    <location>
        <begin position="839"/>
        <end position="854"/>
    </location>
</feature>
<keyword evidence="3" id="KW-0121">Carboxypeptidase</keyword>
<proteinExistence type="inferred from homology"/>
<evidence type="ECO:0000256" key="2">
    <source>
        <dbReference type="ARBA" id="ARBA00007739"/>
    </source>
</evidence>
<accession>A0A417YFS7</accession>
<comment type="catalytic activity">
    <reaction evidence="13">
        <text>[GlcNAc-(1-&gt;4)-Mur2Ac(oyl-L-Ala-gamma-D-Glu-L-Lys-D-Ala-D-Ala)](n)-di-trans,octa-cis-undecaprenyl diphosphate + beta-D-GlcNAc-(1-&gt;4)-Mur2Ac(oyl-L-Ala-gamma-D-Glu-L-Lys-D-Ala-D-Ala)-di-trans,octa-cis-undecaprenyl diphosphate = [GlcNAc-(1-&gt;4)-Mur2Ac(oyl-L-Ala-gamma-D-Glu-L-Lys-D-Ala-D-Ala)](n+1)-di-trans,octa-cis-undecaprenyl diphosphate + di-trans,octa-cis-undecaprenyl diphosphate + H(+)</text>
        <dbReference type="Rhea" id="RHEA:23708"/>
        <dbReference type="Rhea" id="RHEA-COMP:9602"/>
        <dbReference type="Rhea" id="RHEA-COMP:9603"/>
        <dbReference type="ChEBI" id="CHEBI:15378"/>
        <dbReference type="ChEBI" id="CHEBI:58405"/>
        <dbReference type="ChEBI" id="CHEBI:60033"/>
        <dbReference type="ChEBI" id="CHEBI:78435"/>
        <dbReference type="EC" id="2.4.99.28"/>
    </reaction>
</comment>
<dbReference type="RefSeq" id="WP_118889609.1">
    <property type="nucleotide sequence ID" value="NZ_JAMAWL010000001.1"/>
</dbReference>
<organism evidence="16 17">
    <name type="scientific">Oceanobacillus profundus</name>
    <dbReference type="NCBI Taxonomy" id="372463"/>
    <lineage>
        <taxon>Bacteria</taxon>
        <taxon>Bacillati</taxon>
        <taxon>Bacillota</taxon>
        <taxon>Bacilli</taxon>
        <taxon>Bacillales</taxon>
        <taxon>Bacillaceae</taxon>
        <taxon>Oceanobacillus</taxon>
    </lineage>
</organism>
<dbReference type="GO" id="GO:0009002">
    <property type="term" value="F:serine-type D-Ala-D-Ala carboxypeptidase activity"/>
    <property type="evidence" value="ECO:0007669"/>
    <property type="project" value="UniProtKB-EC"/>
</dbReference>
<dbReference type="Pfam" id="PF00041">
    <property type="entry name" value="fn3"/>
    <property type="match status" value="1"/>
</dbReference>
<dbReference type="InterPro" id="IPR023346">
    <property type="entry name" value="Lysozyme-like_dom_sf"/>
</dbReference>
<evidence type="ECO:0000256" key="4">
    <source>
        <dbReference type="ARBA" id="ARBA00022670"/>
    </source>
</evidence>
<sequence>MADNSQSRAARRKQKKKTKKKPIWKKVLFSFLLIFLLLGVGGAALGAYWIATAPELDPTKLEDTFSSTVYDKYGEEFASLSGDEKRTKVSYEDLPQELIDAVTATEDARFFEHSGIDLRRLGGAVLANISDGFGSQGASTITHQVVEKSFLPPDKKISLKVQEQWLALQLERQYSKEEILEFYLNKVFYGNRAYGVAEAAKNYFGKTDLHELTLPEVAILAGLPQRPTAYNPFENPDLTEKRMNTVLTLMVRHGKITEEEADEAREVDIPSLLVESRPDPTPYEAFLQQVDKEVREKVGDADIYSDGLKVYTTIDPKAQEYVEFLLTDSEENPINYPDDNMQAAMTVLDTKSGAIQAIGGSRNNEGVQGFNYAIRDGSQIGSTAKPIMSFGPAIEYNKLSTYHQLNDDAPYEIAGSSPVRNWNRSHAGWITMRHAMNQSLNVPTLKLLDEVGIDKAQEFAEGLGIKFPNDQMNIRDAIGGTETNVTPLQLAGAFHAFGNQGIYTEPYAVTSVEFPDGRVVDLTPDSTAAMSDYTAYMVTDMLKSVVTSGTATAANVPGVPVAGKTGTTNENRDSWFAGYSTNYTITAWTGGYTEDGKRAPLNDTSIAQALFKNTMQKISEGIETPDFAKPDSVVEVTVEKGSNPPALPSEYTPDSDKITELFVKGTEPKQTSEKFDQLDSVSGLNAVYDEESNAIQVEWNYSADDDVSFEVSASVDGGQMQNLSSTEDTSMEITEVEPGASYEIQVVAVNGSMKSDPSTTSVTVPGEDEEENEEEDIPPVSGLTAQYIAASSIIDVNWNYDGPDASFEVSVNGQTQTVQSNGIEISGAAPGQTYTINVTPIGANNTRGDSQSTTVEVPAEEEANENEAENEGVEPEEEENEEEPEQDQGQGEDQDQGQGEGEDQGQDQEESEE</sequence>
<dbReference type="InterPro" id="IPR012338">
    <property type="entry name" value="Beta-lactam/transpept-like"/>
</dbReference>
<dbReference type="InterPro" id="IPR013783">
    <property type="entry name" value="Ig-like_fold"/>
</dbReference>
<evidence type="ECO:0000256" key="13">
    <source>
        <dbReference type="ARBA" id="ARBA00049902"/>
    </source>
</evidence>
<evidence type="ECO:0000313" key="17">
    <source>
        <dbReference type="Proteomes" id="UP000285456"/>
    </source>
</evidence>
<dbReference type="InterPro" id="IPR003961">
    <property type="entry name" value="FN3_dom"/>
</dbReference>
<dbReference type="GO" id="GO:0071555">
    <property type="term" value="P:cell wall organization"/>
    <property type="evidence" value="ECO:0007669"/>
    <property type="project" value="UniProtKB-KW"/>
</dbReference>
<dbReference type="Proteomes" id="UP000285456">
    <property type="component" value="Unassembled WGS sequence"/>
</dbReference>
<evidence type="ECO:0000256" key="10">
    <source>
        <dbReference type="ARBA" id="ARBA00023268"/>
    </source>
</evidence>
<gene>
    <name evidence="16" type="ORF">D1B32_12885</name>
</gene>
<evidence type="ECO:0000256" key="7">
    <source>
        <dbReference type="ARBA" id="ARBA00022801"/>
    </source>
</evidence>
<dbReference type="EMBL" id="QWEH01000008">
    <property type="protein sequence ID" value="RHW31611.1"/>
    <property type="molecule type" value="Genomic_DNA"/>
</dbReference>
<feature type="compositionally biased region" description="Acidic residues" evidence="14">
    <location>
        <begin position="858"/>
        <end position="913"/>
    </location>
</feature>
<keyword evidence="11" id="KW-0961">Cell wall biogenesis/degradation</keyword>
<dbReference type="Pfam" id="PF00912">
    <property type="entry name" value="Transgly"/>
    <property type="match status" value="1"/>
</dbReference>
<keyword evidence="17" id="KW-1185">Reference proteome</keyword>
<dbReference type="SMART" id="SM00060">
    <property type="entry name" value="FN3"/>
    <property type="match status" value="2"/>
</dbReference>
<keyword evidence="8" id="KW-0133">Cell shape</keyword>
<dbReference type="NCBIfam" id="TIGR02074">
    <property type="entry name" value="PBP_1a_fam"/>
    <property type="match status" value="1"/>
</dbReference>
<evidence type="ECO:0000256" key="8">
    <source>
        <dbReference type="ARBA" id="ARBA00022960"/>
    </source>
</evidence>
<protein>
    <submittedName>
        <fullName evidence="16">PBP1A family penicillin-binding protein</fullName>
    </submittedName>
</protein>
<evidence type="ECO:0000256" key="11">
    <source>
        <dbReference type="ARBA" id="ARBA00023316"/>
    </source>
</evidence>
<keyword evidence="7" id="KW-0378">Hydrolase</keyword>
<dbReference type="SUPFAM" id="SSF53955">
    <property type="entry name" value="Lysozyme-like"/>
    <property type="match status" value="1"/>
</dbReference>
<dbReference type="InterPro" id="IPR001460">
    <property type="entry name" value="PCN-bd_Tpept"/>
</dbReference>
<dbReference type="PANTHER" id="PTHR32282">
    <property type="entry name" value="BINDING PROTEIN TRANSPEPTIDASE, PUTATIVE-RELATED"/>
    <property type="match status" value="1"/>
</dbReference>
<dbReference type="Pfam" id="PF00905">
    <property type="entry name" value="Transpeptidase"/>
    <property type="match status" value="1"/>
</dbReference>
<comment type="similarity">
    <text evidence="2">In the N-terminal section; belongs to the glycosyltransferase 51 family.</text>
</comment>
<reference evidence="16 17" key="1">
    <citation type="journal article" date="2007" name="Int. J. Syst. Evol. Microbiol.">
        <title>Oceanobacillus profundus sp. nov., isolated from a deep-sea sediment core.</title>
        <authorList>
            <person name="Kim Y.G."/>
            <person name="Choi D.H."/>
            <person name="Hyun S."/>
            <person name="Cho B.C."/>
        </authorList>
    </citation>
    <scope>NUCLEOTIDE SEQUENCE [LARGE SCALE GENOMIC DNA]</scope>
    <source>
        <strain evidence="16 17">DSM 18246</strain>
    </source>
</reference>
<keyword evidence="5" id="KW-0328">Glycosyltransferase</keyword>
<feature type="region of interest" description="Disordered" evidence="14">
    <location>
        <begin position="839"/>
        <end position="913"/>
    </location>
</feature>
<dbReference type="OrthoDB" id="9766909at2"/>
<dbReference type="GO" id="GO:0008658">
    <property type="term" value="F:penicillin binding"/>
    <property type="evidence" value="ECO:0007669"/>
    <property type="project" value="InterPro"/>
</dbReference>
<dbReference type="GO" id="GO:0030288">
    <property type="term" value="C:outer membrane-bounded periplasmic space"/>
    <property type="evidence" value="ECO:0007669"/>
    <property type="project" value="TreeGrafter"/>
</dbReference>
<evidence type="ECO:0000256" key="14">
    <source>
        <dbReference type="SAM" id="MobiDB-lite"/>
    </source>
</evidence>
<dbReference type="InterPro" id="IPR036116">
    <property type="entry name" value="FN3_sf"/>
</dbReference>
<feature type="compositionally biased region" description="Polar residues" evidence="14">
    <location>
        <begin position="753"/>
        <end position="763"/>
    </location>
</feature>
<dbReference type="GO" id="GO:0008360">
    <property type="term" value="P:regulation of cell shape"/>
    <property type="evidence" value="ECO:0007669"/>
    <property type="project" value="UniProtKB-KW"/>
</dbReference>
<feature type="compositionally biased region" description="Acidic residues" evidence="14">
    <location>
        <begin position="766"/>
        <end position="777"/>
    </location>
</feature>
<dbReference type="Gene3D" id="1.10.3810.10">
    <property type="entry name" value="Biosynthetic peptidoglycan transglycosylase-like"/>
    <property type="match status" value="1"/>
</dbReference>
<dbReference type="FunFam" id="1.10.3810.10:FF:000001">
    <property type="entry name" value="Penicillin-binding protein 1A"/>
    <property type="match status" value="1"/>
</dbReference>
<evidence type="ECO:0000256" key="5">
    <source>
        <dbReference type="ARBA" id="ARBA00022676"/>
    </source>
</evidence>
<dbReference type="Gene3D" id="3.40.710.10">
    <property type="entry name" value="DD-peptidase/beta-lactamase superfamily"/>
    <property type="match status" value="1"/>
</dbReference>
<dbReference type="GO" id="GO:0008955">
    <property type="term" value="F:peptidoglycan glycosyltransferase activity"/>
    <property type="evidence" value="ECO:0007669"/>
    <property type="project" value="UniProtKB-EC"/>
</dbReference>
<evidence type="ECO:0000256" key="6">
    <source>
        <dbReference type="ARBA" id="ARBA00022679"/>
    </source>
</evidence>
<dbReference type="SUPFAM" id="SSF56601">
    <property type="entry name" value="beta-lactamase/transpeptidase-like"/>
    <property type="match status" value="1"/>
</dbReference>
<dbReference type="PANTHER" id="PTHR32282:SF29">
    <property type="entry name" value="PENICILLIN-BINDING PROTEIN 1A"/>
    <property type="match status" value="1"/>
</dbReference>
<dbReference type="InterPro" id="IPR036950">
    <property type="entry name" value="PBP_transglycosylase"/>
</dbReference>
<evidence type="ECO:0000313" key="16">
    <source>
        <dbReference type="EMBL" id="RHW31611.1"/>
    </source>
</evidence>
<evidence type="ECO:0000256" key="3">
    <source>
        <dbReference type="ARBA" id="ARBA00022645"/>
    </source>
</evidence>
<keyword evidence="4" id="KW-0645">Protease</keyword>
<keyword evidence="6" id="KW-0808">Transferase</keyword>
<evidence type="ECO:0000256" key="1">
    <source>
        <dbReference type="ARBA" id="ARBA00007090"/>
    </source>
</evidence>
<dbReference type="PROSITE" id="PS50853">
    <property type="entry name" value="FN3"/>
    <property type="match status" value="1"/>
</dbReference>
<feature type="domain" description="Fibronectin type-III" evidence="15">
    <location>
        <begin position="680"/>
        <end position="768"/>
    </location>
</feature>
<comment type="caution">
    <text evidence="16">The sequence shown here is derived from an EMBL/GenBank/DDBJ whole genome shotgun (WGS) entry which is preliminary data.</text>
</comment>
<name>A0A417YFS7_9BACI</name>
<comment type="similarity">
    <text evidence="1">In the C-terminal section; belongs to the transpeptidase family.</text>
</comment>
<dbReference type="SUPFAM" id="SSF49265">
    <property type="entry name" value="Fibronectin type III"/>
    <property type="match status" value="1"/>
</dbReference>
<keyword evidence="9" id="KW-0573">Peptidoglycan synthesis</keyword>
<dbReference type="GO" id="GO:0006508">
    <property type="term" value="P:proteolysis"/>
    <property type="evidence" value="ECO:0007669"/>
    <property type="project" value="UniProtKB-KW"/>
</dbReference>
<evidence type="ECO:0000256" key="12">
    <source>
        <dbReference type="ARBA" id="ARBA00034000"/>
    </source>
</evidence>
<dbReference type="InterPro" id="IPR050396">
    <property type="entry name" value="Glycosyltr_51/Transpeptidase"/>
</dbReference>
<dbReference type="Gene3D" id="2.60.40.10">
    <property type="entry name" value="Immunoglobulins"/>
    <property type="match status" value="1"/>
</dbReference>
<evidence type="ECO:0000256" key="9">
    <source>
        <dbReference type="ARBA" id="ARBA00022984"/>
    </source>
</evidence>
<feature type="region of interest" description="Disordered" evidence="14">
    <location>
        <begin position="753"/>
        <end position="778"/>
    </location>
</feature>
<dbReference type="AlphaFoldDB" id="A0A417YFS7"/>
<keyword evidence="10" id="KW-0511">Multifunctional enzyme</keyword>